<name>A0A6A6BED4_9PEZI</name>
<reference evidence="2" key="1">
    <citation type="journal article" date="2020" name="Stud. Mycol.">
        <title>101 Dothideomycetes genomes: a test case for predicting lifestyles and emergence of pathogens.</title>
        <authorList>
            <person name="Haridas S."/>
            <person name="Albert R."/>
            <person name="Binder M."/>
            <person name="Bloem J."/>
            <person name="Labutti K."/>
            <person name="Salamov A."/>
            <person name="Andreopoulos B."/>
            <person name="Baker S."/>
            <person name="Barry K."/>
            <person name="Bills G."/>
            <person name="Bluhm B."/>
            <person name="Cannon C."/>
            <person name="Castanera R."/>
            <person name="Culley D."/>
            <person name="Daum C."/>
            <person name="Ezra D."/>
            <person name="Gonzalez J."/>
            <person name="Henrissat B."/>
            <person name="Kuo A."/>
            <person name="Liang C."/>
            <person name="Lipzen A."/>
            <person name="Lutzoni F."/>
            <person name="Magnuson J."/>
            <person name="Mondo S."/>
            <person name="Nolan M."/>
            <person name="Ohm R."/>
            <person name="Pangilinan J."/>
            <person name="Park H.-J."/>
            <person name="Ramirez L."/>
            <person name="Alfaro M."/>
            <person name="Sun H."/>
            <person name="Tritt A."/>
            <person name="Yoshinaga Y."/>
            <person name="Zwiers L.-H."/>
            <person name="Turgeon B."/>
            <person name="Goodwin S."/>
            <person name="Spatafora J."/>
            <person name="Crous P."/>
            <person name="Grigoriev I."/>
        </authorList>
    </citation>
    <scope>NUCLEOTIDE SEQUENCE</scope>
    <source>
        <strain evidence="2">CBS 121167</strain>
    </source>
</reference>
<dbReference type="SMART" id="SM00225">
    <property type="entry name" value="BTB"/>
    <property type="match status" value="1"/>
</dbReference>
<dbReference type="InterPro" id="IPR011333">
    <property type="entry name" value="SKP1/BTB/POZ_sf"/>
</dbReference>
<evidence type="ECO:0000313" key="3">
    <source>
        <dbReference type="Proteomes" id="UP000799438"/>
    </source>
</evidence>
<dbReference type="OrthoDB" id="194443at2759"/>
<dbReference type="Pfam" id="PF00651">
    <property type="entry name" value="BTB"/>
    <property type="match status" value="1"/>
</dbReference>
<dbReference type="PROSITE" id="PS50097">
    <property type="entry name" value="BTB"/>
    <property type="match status" value="1"/>
</dbReference>
<sequence length="291" mass="33549">MQRRDSIMGVAKENLTSSVSHSVSSGLRKLPCFWDNSISEERVIVRVGIGGQVFRIHRDVLCQCSPNFRAALQGNFREATEGLVLEDVSVDTFKVFLDWAYMGTVPDWPDHSFICSCKCCTADKSSCVHDEATLMSGDPVSLEALDLEAHYRTRTAAEIMDAYIFAYQYDIRHYRNDLFDAIHAAYQYGDSLPSYSIVLKAFEHMAPSSPVCRYLIDVYARNYDRSSDDGHRHELIIRRHLPNDFLLPLLLKKMDGCDEKYTPWDEDYCRYHEHSEGEKGKCWWQNKDTKE</sequence>
<dbReference type="PANTHER" id="PTHR47843">
    <property type="entry name" value="BTB DOMAIN-CONTAINING PROTEIN-RELATED"/>
    <property type="match status" value="1"/>
</dbReference>
<dbReference type="Proteomes" id="UP000799438">
    <property type="component" value="Unassembled WGS sequence"/>
</dbReference>
<evidence type="ECO:0000259" key="1">
    <source>
        <dbReference type="PROSITE" id="PS50097"/>
    </source>
</evidence>
<dbReference type="PANTHER" id="PTHR47843:SF2">
    <property type="entry name" value="BTB DOMAIN-CONTAINING PROTEIN"/>
    <property type="match status" value="1"/>
</dbReference>
<protein>
    <recommendedName>
        <fullName evidence="1">BTB domain-containing protein</fullName>
    </recommendedName>
</protein>
<dbReference type="CDD" id="cd18186">
    <property type="entry name" value="BTB_POZ_ZBTB_KLHL-like"/>
    <property type="match status" value="1"/>
</dbReference>
<proteinExistence type="predicted"/>
<evidence type="ECO:0000313" key="2">
    <source>
        <dbReference type="EMBL" id="KAF2142520.1"/>
    </source>
</evidence>
<dbReference type="AlphaFoldDB" id="A0A6A6BED4"/>
<dbReference type="GeneID" id="54293534"/>
<dbReference type="InterPro" id="IPR000210">
    <property type="entry name" value="BTB/POZ_dom"/>
</dbReference>
<feature type="domain" description="BTB" evidence="1">
    <location>
        <begin position="41"/>
        <end position="105"/>
    </location>
</feature>
<accession>A0A6A6BED4</accession>
<dbReference type="SUPFAM" id="SSF54695">
    <property type="entry name" value="POZ domain"/>
    <property type="match status" value="1"/>
</dbReference>
<gene>
    <name evidence="2" type="ORF">K452DRAFT_20115</name>
</gene>
<dbReference type="Gene3D" id="3.30.710.10">
    <property type="entry name" value="Potassium Channel Kv1.1, Chain A"/>
    <property type="match status" value="1"/>
</dbReference>
<dbReference type="RefSeq" id="XP_033398232.1">
    <property type="nucleotide sequence ID" value="XM_033536038.1"/>
</dbReference>
<dbReference type="EMBL" id="ML995484">
    <property type="protein sequence ID" value="KAF2142520.1"/>
    <property type="molecule type" value="Genomic_DNA"/>
</dbReference>
<organism evidence="2 3">
    <name type="scientific">Aplosporella prunicola CBS 121167</name>
    <dbReference type="NCBI Taxonomy" id="1176127"/>
    <lineage>
        <taxon>Eukaryota</taxon>
        <taxon>Fungi</taxon>
        <taxon>Dikarya</taxon>
        <taxon>Ascomycota</taxon>
        <taxon>Pezizomycotina</taxon>
        <taxon>Dothideomycetes</taxon>
        <taxon>Dothideomycetes incertae sedis</taxon>
        <taxon>Botryosphaeriales</taxon>
        <taxon>Aplosporellaceae</taxon>
        <taxon>Aplosporella</taxon>
    </lineage>
</organism>
<keyword evidence="3" id="KW-1185">Reference proteome</keyword>